<dbReference type="OrthoDB" id="2619350at2759"/>
<dbReference type="Proteomes" id="UP000683000">
    <property type="component" value="Unassembled WGS sequence"/>
</dbReference>
<sequence length="180" mass="20018">MYFTPIINGSASTHDFSSFFAGARKSGISHTIQGFRLHQSTPFGNGREEAPILGLDNLRPCTASQQSASHTVDIDIKWNVGLIDSDLLTLVSTWPQLESLVINLDWGWNTPGGNTPNRLLQLLRKCRSLGRSAVAIDTRGYTELSQSPESLGLMLSRPFSIYIVDSRIEVESASRRRFHR</sequence>
<proteinExistence type="predicted"/>
<dbReference type="EMBL" id="JAGFBS010000007">
    <property type="protein sequence ID" value="KAG6378323.1"/>
    <property type="molecule type" value="Genomic_DNA"/>
</dbReference>
<reference evidence="1" key="1">
    <citation type="submission" date="2021-03" db="EMBL/GenBank/DDBJ databases">
        <title>Evolutionary innovations through gain and loss of genes in the ectomycorrhizal Boletales.</title>
        <authorList>
            <person name="Wu G."/>
            <person name="Miyauchi S."/>
            <person name="Morin E."/>
            <person name="Yang Z.-L."/>
            <person name="Xu J."/>
            <person name="Martin F.M."/>
        </authorList>
    </citation>
    <scope>NUCLEOTIDE SEQUENCE</scope>
    <source>
        <strain evidence="1">BR01</strain>
    </source>
</reference>
<protein>
    <submittedName>
        <fullName evidence="1">Uncharacterized protein</fullName>
    </submittedName>
</protein>
<comment type="caution">
    <text evidence="1">The sequence shown here is derived from an EMBL/GenBank/DDBJ whole genome shotgun (WGS) entry which is preliminary data.</text>
</comment>
<name>A0A8I3AAP3_9AGAM</name>
<accession>A0A8I3AAP3</accession>
<evidence type="ECO:0000313" key="2">
    <source>
        <dbReference type="Proteomes" id="UP000683000"/>
    </source>
</evidence>
<organism evidence="1 2">
    <name type="scientific">Boletus reticuloceps</name>
    <dbReference type="NCBI Taxonomy" id="495285"/>
    <lineage>
        <taxon>Eukaryota</taxon>
        <taxon>Fungi</taxon>
        <taxon>Dikarya</taxon>
        <taxon>Basidiomycota</taxon>
        <taxon>Agaricomycotina</taxon>
        <taxon>Agaricomycetes</taxon>
        <taxon>Agaricomycetidae</taxon>
        <taxon>Boletales</taxon>
        <taxon>Boletineae</taxon>
        <taxon>Boletaceae</taxon>
        <taxon>Boletoideae</taxon>
        <taxon>Boletus</taxon>
    </lineage>
</organism>
<keyword evidence="2" id="KW-1185">Reference proteome</keyword>
<evidence type="ECO:0000313" key="1">
    <source>
        <dbReference type="EMBL" id="KAG6378323.1"/>
    </source>
</evidence>
<gene>
    <name evidence="1" type="ORF">JVT61DRAFT_14045</name>
</gene>
<dbReference type="AlphaFoldDB" id="A0A8I3AAP3"/>